<dbReference type="InterPro" id="IPR021109">
    <property type="entry name" value="Peptidase_aspartic_dom_sf"/>
</dbReference>
<protein>
    <recommendedName>
        <fullName evidence="4">Reverse transcriptase domain-containing protein</fullName>
    </recommendedName>
</protein>
<keyword evidence="3" id="KW-1185">Reference proteome</keyword>
<sequence length="241" mass="27993">MEIMTFKQGDKILTTTWERFKWLTHMYPNHDISKDDLVTIFYRFAELPLNYKELVQKSAELITTRSGKEVKSPPMPLSNSLPILQEVEIEEETPSKQPNKEKDLQKKKDEVDELADRSLKYPMGIAENVPVKVDRFVFPVDFVILDMAEDNQVPLILGRPFLNTSNAVIHLSKKQLALGVIDEIVSFLIEKAIRYTKSTNDTCYFMDILNPCTEKEVKSYLSIGKKLDALCNNPKWWNWYN</sequence>
<evidence type="ECO:0000313" key="2">
    <source>
        <dbReference type="EMBL" id="KAJ9546843.1"/>
    </source>
</evidence>
<dbReference type="PANTHER" id="PTHR33067">
    <property type="entry name" value="RNA-DIRECTED DNA POLYMERASE-RELATED"/>
    <property type="match status" value="1"/>
</dbReference>
<evidence type="ECO:0000256" key="1">
    <source>
        <dbReference type="SAM" id="MobiDB-lite"/>
    </source>
</evidence>
<dbReference type="EMBL" id="JARYMX010000005">
    <property type="protein sequence ID" value="KAJ9546843.1"/>
    <property type="molecule type" value="Genomic_DNA"/>
</dbReference>
<reference evidence="2" key="1">
    <citation type="submission" date="2023-03" db="EMBL/GenBank/DDBJ databases">
        <title>Chromosome-scale reference genome and RAD-based genetic map of yellow starthistle (Centaurea solstitialis) reveal putative structural variation and QTLs associated with invader traits.</title>
        <authorList>
            <person name="Reatini B."/>
            <person name="Cang F.A."/>
            <person name="Jiang Q."/>
            <person name="Mckibben M.T.W."/>
            <person name="Barker M.S."/>
            <person name="Rieseberg L.H."/>
            <person name="Dlugosch K.M."/>
        </authorList>
    </citation>
    <scope>NUCLEOTIDE SEQUENCE</scope>
    <source>
        <strain evidence="2">CAN-66</strain>
        <tissue evidence="2">Leaf</tissue>
    </source>
</reference>
<accession>A0AA38SXV7</accession>
<dbReference type="Gene3D" id="2.40.70.10">
    <property type="entry name" value="Acid Proteases"/>
    <property type="match status" value="1"/>
</dbReference>
<organism evidence="2 3">
    <name type="scientific">Centaurea solstitialis</name>
    <name type="common">yellow star-thistle</name>
    <dbReference type="NCBI Taxonomy" id="347529"/>
    <lineage>
        <taxon>Eukaryota</taxon>
        <taxon>Viridiplantae</taxon>
        <taxon>Streptophyta</taxon>
        <taxon>Embryophyta</taxon>
        <taxon>Tracheophyta</taxon>
        <taxon>Spermatophyta</taxon>
        <taxon>Magnoliopsida</taxon>
        <taxon>eudicotyledons</taxon>
        <taxon>Gunneridae</taxon>
        <taxon>Pentapetalae</taxon>
        <taxon>asterids</taxon>
        <taxon>campanulids</taxon>
        <taxon>Asterales</taxon>
        <taxon>Asteraceae</taxon>
        <taxon>Carduoideae</taxon>
        <taxon>Cardueae</taxon>
        <taxon>Centaureinae</taxon>
        <taxon>Centaurea</taxon>
    </lineage>
</organism>
<comment type="caution">
    <text evidence="2">The sequence shown here is derived from an EMBL/GenBank/DDBJ whole genome shotgun (WGS) entry which is preliminary data.</text>
</comment>
<gene>
    <name evidence="2" type="ORF">OSB04_019386</name>
</gene>
<feature type="compositionally biased region" description="Basic and acidic residues" evidence="1">
    <location>
        <begin position="98"/>
        <end position="109"/>
    </location>
</feature>
<dbReference type="PANTHER" id="PTHR33067:SF35">
    <property type="entry name" value="ASPARTIC PEPTIDASE DDI1-TYPE DOMAIN-CONTAINING PROTEIN"/>
    <property type="match status" value="1"/>
</dbReference>
<evidence type="ECO:0000313" key="3">
    <source>
        <dbReference type="Proteomes" id="UP001172457"/>
    </source>
</evidence>
<proteinExistence type="predicted"/>
<feature type="region of interest" description="Disordered" evidence="1">
    <location>
        <begin position="90"/>
        <end position="109"/>
    </location>
</feature>
<dbReference type="AlphaFoldDB" id="A0AA38SXV7"/>
<evidence type="ECO:0008006" key="4">
    <source>
        <dbReference type="Google" id="ProtNLM"/>
    </source>
</evidence>
<dbReference type="Proteomes" id="UP001172457">
    <property type="component" value="Chromosome 5"/>
</dbReference>
<name>A0AA38SXV7_9ASTR</name>